<dbReference type="Proteomes" id="UP000553632">
    <property type="component" value="Unassembled WGS sequence"/>
</dbReference>
<dbReference type="InterPro" id="IPR020904">
    <property type="entry name" value="Sc_DH/Rdtase_CS"/>
</dbReference>
<keyword evidence="4" id="KW-1185">Reference proteome</keyword>
<dbReference type="PANTHER" id="PTHR42901">
    <property type="entry name" value="ALCOHOL DEHYDROGENASE"/>
    <property type="match status" value="1"/>
</dbReference>
<dbReference type="PROSITE" id="PS00061">
    <property type="entry name" value="ADH_SHORT"/>
    <property type="match status" value="1"/>
</dbReference>
<evidence type="ECO:0000313" key="3">
    <source>
        <dbReference type="EMBL" id="KAF4689811.1"/>
    </source>
</evidence>
<comment type="similarity">
    <text evidence="1">Belongs to the short-chain dehydrogenases/reductases (SDR) family.</text>
</comment>
<protein>
    <submittedName>
        <fullName evidence="3">Uncharacterized protein</fullName>
    </submittedName>
</protein>
<accession>A0A7J6P3C9</accession>
<name>A0A7J6P3C9_PEROL</name>
<dbReference type="InterPro" id="IPR036291">
    <property type="entry name" value="NAD(P)-bd_dom_sf"/>
</dbReference>
<dbReference type="AlphaFoldDB" id="A0A7J6P3C9"/>
<dbReference type="OMA" id="SHAYGAY"/>
<comment type="caution">
    <text evidence="3">The sequence shown here is derived from an EMBL/GenBank/DDBJ whole genome shotgun (WGS) entry which is preliminary data.</text>
</comment>
<evidence type="ECO:0000256" key="1">
    <source>
        <dbReference type="ARBA" id="ARBA00006484"/>
    </source>
</evidence>
<sequence length="544" mass="60099">MASSSLYYSPVDLKGSRVLITGATSGIGEATAYRLAEIGCKLHLLGRRSERLAELKQKLERQFPTTTVYCHVLDLMDLEAVKKLHNEIDEPLDILINNAGMGIMNADVWETDHAKISDIFTVNTIAPMALIRTFLPRMLRAGHGHIVNPIPGASAYSGTKYALNGYSLAARMDLVDTPIRLTCISPGLVKTELLETAMRSKEASDKVYTANSHLNPADIADNIVYAITRPSHVQIADIQVFPTNLYQIPMALPQTSLYPCVDVRGSRVLITGATAGIGEATARRFAEIGCDLYLVGRREDRLKSLKAELEKHSGTTVHPIMFDLKDVDKMEQIVGGPLDILVNNAGYAVGRPAAWEADVDDIQNMFNVNVIGYMALIRLFLPDMLRQGRGHIVNVSSISAFEPCDHSSVYTATKYALNGYAMAARMDVVDTPIRITNISPGMVHTEFQRVANRVLMLWILRTQARFNHSPDMFSAADSVYDNIVYLNPEDIADQIVYAVTRPPHVQIADIISYSTNQARDKYVEARVGADLGKAECLRKFSNLD</sequence>
<dbReference type="PANTHER" id="PTHR42901:SF1">
    <property type="entry name" value="ALCOHOL DEHYDROGENASE"/>
    <property type="match status" value="1"/>
</dbReference>
<dbReference type="PRINTS" id="PR00080">
    <property type="entry name" value="SDRFAMILY"/>
</dbReference>
<dbReference type="PRINTS" id="PR00081">
    <property type="entry name" value="GDHRDH"/>
</dbReference>
<dbReference type="EMBL" id="JABANO010039794">
    <property type="protein sequence ID" value="KAF4689811.1"/>
    <property type="molecule type" value="Genomic_DNA"/>
</dbReference>
<dbReference type="SUPFAM" id="SSF51735">
    <property type="entry name" value="NAD(P)-binding Rossmann-fold domains"/>
    <property type="match status" value="2"/>
</dbReference>
<dbReference type="FunFam" id="3.40.50.720:FF:000047">
    <property type="entry name" value="NADP-dependent L-serine/L-allo-threonine dehydrogenase"/>
    <property type="match status" value="2"/>
</dbReference>
<evidence type="ECO:0000313" key="4">
    <source>
        <dbReference type="Proteomes" id="UP000553632"/>
    </source>
</evidence>
<keyword evidence="2" id="KW-0560">Oxidoreductase</keyword>
<proteinExistence type="inferred from homology"/>
<evidence type="ECO:0000256" key="2">
    <source>
        <dbReference type="ARBA" id="ARBA00023002"/>
    </source>
</evidence>
<reference evidence="3 4" key="1">
    <citation type="submission" date="2020-04" db="EMBL/GenBank/DDBJ databases">
        <title>Perkinsus olseni comparative genomics.</title>
        <authorList>
            <person name="Bogema D.R."/>
        </authorList>
    </citation>
    <scope>NUCLEOTIDE SEQUENCE [LARGE SCALE GENOMIC DNA]</scope>
    <source>
        <strain evidence="3 4">ATCC PRA-207</strain>
    </source>
</reference>
<gene>
    <name evidence="3" type="ORF">FOZ63_007632</name>
</gene>
<dbReference type="Gene3D" id="3.40.50.720">
    <property type="entry name" value="NAD(P)-binding Rossmann-like Domain"/>
    <property type="match status" value="2"/>
</dbReference>
<dbReference type="InterPro" id="IPR002347">
    <property type="entry name" value="SDR_fam"/>
</dbReference>
<dbReference type="GO" id="GO:0016616">
    <property type="term" value="F:oxidoreductase activity, acting on the CH-OH group of donors, NAD or NADP as acceptor"/>
    <property type="evidence" value="ECO:0007669"/>
    <property type="project" value="UniProtKB-ARBA"/>
</dbReference>
<dbReference type="Pfam" id="PF00106">
    <property type="entry name" value="adh_short"/>
    <property type="match status" value="2"/>
</dbReference>
<organism evidence="3 4">
    <name type="scientific">Perkinsus olseni</name>
    <name type="common">Perkinsus atlanticus</name>
    <dbReference type="NCBI Taxonomy" id="32597"/>
    <lineage>
        <taxon>Eukaryota</taxon>
        <taxon>Sar</taxon>
        <taxon>Alveolata</taxon>
        <taxon>Perkinsozoa</taxon>
        <taxon>Perkinsea</taxon>
        <taxon>Perkinsida</taxon>
        <taxon>Perkinsidae</taxon>
        <taxon>Perkinsus</taxon>
    </lineage>
</organism>